<proteinExistence type="predicted"/>
<organism evidence="1 2">
    <name type="scientific">Streptomyces smaragdinus</name>
    <dbReference type="NCBI Taxonomy" id="2585196"/>
    <lineage>
        <taxon>Bacteria</taxon>
        <taxon>Bacillati</taxon>
        <taxon>Actinomycetota</taxon>
        <taxon>Actinomycetes</taxon>
        <taxon>Kitasatosporales</taxon>
        <taxon>Streptomycetaceae</taxon>
        <taxon>Streptomyces</taxon>
    </lineage>
</organism>
<dbReference type="RefSeq" id="WP_153450722.1">
    <property type="nucleotide sequence ID" value="NZ_WEGJ01000003.1"/>
</dbReference>
<evidence type="ECO:0000313" key="2">
    <source>
        <dbReference type="Proteomes" id="UP000466345"/>
    </source>
</evidence>
<dbReference type="OrthoDB" id="9932614at2"/>
<evidence type="ECO:0000313" key="1">
    <source>
        <dbReference type="EMBL" id="MQY11477.1"/>
    </source>
</evidence>
<keyword evidence="2" id="KW-1185">Reference proteome</keyword>
<accession>A0A7K0CDD1</accession>
<protein>
    <submittedName>
        <fullName evidence="1">Uncharacterized protein</fullName>
    </submittedName>
</protein>
<name>A0A7K0CDD1_9ACTN</name>
<dbReference type="AlphaFoldDB" id="A0A7K0CDD1"/>
<sequence>MTALCALLAISICAFVILAVIIVTDLREEARDRLTKCSTCGAHHPRHAPHR</sequence>
<dbReference type="EMBL" id="WEGJ01000003">
    <property type="protein sequence ID" value="MQY11477.1"/>
    <property type="molecule type" value="Genomic_DNA"/>
</dbReference>
<reference evidence="1 2" key="1">
    <citation type="submission" date="2019-10" db="EMBL/GenBank/DDBJ databases">
        <title>Streptomyces smaragdinus sp. nov. and Streptomyces fabii sp. nov., isolated from the gut of fungus growing-termite Macrotermes natalensis.</title>
        <authorList>
            <person name="Schwitalla J."/>
            <person name="Benndorf R."/>
            <person name="Martin K."/>
            <person name="De Beer W."/>
            <person name="Kaster A.-K."/>
            <person name="Vollmers J."/>
            <person name="Poulsen M."/>
            <person name="Beemelmanns C."/>
        </authorList>
    </citation>
    <scope>NUCLEOTIDE SEQUENCE [LARGE SCALE GENOMIC DNA]</scope>
    <source>
        <strain evidence="1 2">RB5</strain>
    </source>
</reference>
<dbReference type="Proteomes" id="UP000466345">
    <property type="component" value="Unassembled WGS sequence"/>
</dbReference>
<gene>
    <name evidence="1" type="ORF">SRB5_15960</name>
</gene>
<comment type="caution">
    <text evidence="1">The sequence shown here is derived from an EMBL/GenBank/DDBJ whole genome shotgun (WGS) entry which is preliminary data.</text>
</comment>